<dbReference type="InterPro" id="IPR041988">
    <property type="entry name" value="Ribosomal_uL24_KOW"/>
</dbReference>
<name>A0A2U3QDX3_9BACT</name>
<sequence length="105" mass="11660">MALGIRKEDTVHVTTGKYKGRTGRVLKVDKAKSSILIEKINVIKKHMKPNKTYTQGGIIEKEAPVQLSNVLLVCPKCGKPTRVGATVFEDGKKHRTCKKCKEVID</sequence>
<dbReference type="InterPro" id="IPR003256">
    <property type="entry name" value="Ribosomal_uL24"/>
</dbReference>
<keyword evidence="3 5" id="KW-0687">Ribonucleoprotein</keyword>
<evidence type="ECO:0000256" key="4">
    <source>
        <dbReference type="ARBA" id="ARBA00035206"/>
    </source>
</evidence>
<dbReference type="PANTHER" id="PTHR12903">
    <property type="entry name" value="MITOCHONDRIAL RIBOSOMAL PROTEIN L24"/>
    <property type="match status" value="1"/>
</dbReference>
<dbReference type="NCBIfam" id="TIGR01079">
    <property type="entry name" value="rplX_bact"/>
    <property type="match status" value="1"/>
</dbReference>
<feature type="domain" description="KOW" evidence="6">
    <location>
        <begin position="4"/>
        <end position="31"/>
    </location>
</feature>
<dbReference type="InterPro" id="IPR008991">
    <property type="entry name" value="Translation_prot_SH3-like_sf"/>
</dbReference>
<dbReference type="InterPro" id="IPR014722">
    <property type="entry name" value="Rib_uL2_dom2"/>
</dbReference>
<dbReference type="SUPFAM" id="SSF50104">
    <property type="entry name" value="Translation proteins SH3-like domain"/>
    <property type="match status" value="1"/>
</dbReference>
<comment type="function">
    <text evidence="5">One of two assembly initiator proteins, it binds directly to the 5'-end of the 23S rRNA, where it nucleates assembly of the 50S subunit.</text>
</comment>
<dbReference type="SMART" id="SM00739">
    <property type="entry name" value="KOW"/>
    <property type="match status" value="1"/>
</dbReference>
<keyword evidence="5" id="KW-0699">rRNA-binding</keyword>
<keyword evidence="5" id="KW-0694">RNA-binding</keyword>
<dbReference type="Pfam" id="PF00467">
    <property type="entry name" value="KOW"/>
    <property type="match status" value="1"/>
</dbReference>
<evidence type="ECO:0000313" key="8">
    <source>
        <dbReference type="Proteomes" id="UP000245125"/>
    </source>
</evidence>
<proteinExistence type="inferred from homology"/>
<dbReference type="HAMAP" id="MF_01326_B">
    <property type="entry name" value="Ribosomal_uL24_B"/>
    <property type="match status" value="1"/>
</dbReference>
<evidence type="ECO:0000256" key="5">
    <source>
        <dbReference type="HAMAP-Rule" id="MF_01326"/>
    </source>
</evidence>
<evidence type="ECO:0000313" key="7">
    <source>
        <dbReference type="EMBL" id="SPP99631.1"/>
    </source>
</evidence>
<dbReference type="AlphaFoldDB" id="A0A2U3QDX3"/>
<dbReference type="GO" id="GO:0005840">
    <property type="term" value="C:ribosome"/>
    <property type="evidence" value="ECO:0007669"/>
    <property type="project" value="UniProtKB-KW"/>
</dbReference>
<dbReference type="GO" id="GO:0006412">
    <property type="term" value="P:translation"/>
    <property type="evidence" value="ECO:0007669"/>
    <property type="project" value="UniProtKB-UniRule"/>
</dbReference>
<gene>
    <name evidence="5 7" type="primary">rplX</name>
    <name evidence="7" type="ORF">NBG4_1010013</name>
</gene>
<comment type="function">
    <text evidence="5">One of the proteins that surrounds the polypeptide exit tunnel on the outside of the subunit.</text>
</comment>
<protein>
    <recommendedName>
        <fullName evidence="4 5">Large ribosomal subunit protein uL24</fullName>
    </recommendedName>
</protein>
<dbReference type="InterPro" id="IPR005824">
    <property type="entry name" value="KOW"/>
</dbReference>
<dbReference type="EMBL" id="OUUY01000004">
    <property type="protein sequence ID" value="SPP99631.1"/>
    <property type="molecule type" value="Genomic_DNA"/>
</dbReference>
<evidence type="ECO:0000259" key="6">
    <source>
        <dbReference type="SMART" id="SM00739"/>
    </source>
</evidence>
<dbReference type="OrthoDB" id="9807419at2"/>
<evidence type="ECO:0000256" key="3">
    <source>
        <dbReference type="ARBA" id="ARBA00023274"/>
    </source>
</evidence>
<keyword evidence="8" id="KW-1185">Reference proteome</keyword>
<evidence type="ECO:0000256" key="1">
    <source>
        <dbReference type="ARBA" id="ARBA00010618"/>
    </source>
</evidence>
<dbReference type="Proteomes" id="UP000245125">
    <property type="component" value="Unassembled WGS sequence"/>
</dbReference>
<dbReference type="Pfam" id="PF17136">
    <property type="entry name" value="ribosomal_L24"/>
    <property type="match status" value="1"/>
</dbReference>
<dbReference type="InterPro" id="IPR057264">
    <property type="entry name" value="Ribosomal_uL24_C"/>
</dbReference>
<keyword evidence="2 5" id="KW-0689">Ribosomal protein</keyword>
<dbReference type="GO" id="GO:0019843">
    <property type="term" value="F:rRNA binding"/>
    <property type="evidence" value="ECO:0007669"/>
    <property type="project" value="UniProtKB-UniRule"/>
</dbReference>
<accession>A0A2U3QDX3</accession>
<dbReference type="GO" id="GO:0003735">
    <property type="term" value="F:structural constituent of ribosome"/>
    <property type="evidence" value="ECO:0007669"/>
    <property type="project" value="InterPro"/>
</dbReference>
<dbReference type="Gene3D" id="2.30.30.30">
    <property type="match status" value="1"/>
</dbReference>
<reference evidence="8" key="1">
    <citation type="submission" date="2018-03" db="EMBL/GenBank/DDBJ databases">
        <authorList>
            <person name="Zecchin S."/>
        </authorList>
    </citation>
    <scope>NUCLEOTIDE SEQUENCE [LARGE SCALE GENOMIC DNA]</scope>
</reference>
<dbReference type="CDD" id="cd06089">
    <property type="entry name" value="KOW_RPL26"/>
    <property type="match status" value="1"/>
</dbReference>
<comment type="similarity">
    <text evidence="1 5">Belongs to the universal ribosomal protein uL24 family.</text>
</comment>
<evidence type="ECO:0000256" key="2">
    <source>
        <dbReference type="ARBA" id="ARBA00022980"/>
    </source>
</evidence>
<dbReference type="GO" id="GO:1990904">
    <property type="term" value="C:ribonucleoprotein complex"/>
    <property type="evidence" value="ECO:0007669"/>
    <property type="project" value="UniProtKB-KW"/>
</dbReference>
<organism evidence="7 8">
    <name type="scientific">Candidatus Sulfobium mesophilum</name>
    <dbReference type="NCBI Taxonomy" id="2016548"/>
    <lineage>
        <taxon>Bacteria</taxon>
        <taxon>Pseudomonadati</taxon>
        <taxon>Nitrospirota</taxon>
        <taxon>Nitrospiria</taxon>
        <taxon>Nitrospirales</taxon>
        <taxon>Nitrospiraceae</taxon>
        <taxon>Candidatus Sulfobium</taxon>
    </lineage>
</organism>
<comment type="subunit">
    <text evidence="5">Part of the 50S ribosomal subunit.</text>
</comment>